<dbReference type="GeneID" id="19958056"/>
<feature type="signal peptide" evidence="1">
    <location>
        <begin position="1"/>
        <end position="19"/>
    </location>
</feature>
<evidence type="ECO:0000313" key="3">
    <source>
        <dbReference type="Proteomes" id="UP000030762"/>
    </source>
</evidence>
<dbReference type="InParanoid" id="T0PHD9"/>
<keyword evidence="3" id="KW-1185">Reference proteome</keyword>
<sequence length="202" mass="21163">MHGHRLAYFVATVVASVLGHDACGEMPTTAPTNPVGPPCAFAKSTVVTLTADNGGSLYACSNCVKDAKDFGAFVTSMKSNTWTIQPLDGHLVALHANGFSGIGTNVLAPSMDLSPGIAEPDQVMLPFTVNGASNAHQWACTVVGSNQIMLRNIANGKYLARCDGCDGDQIPPPDLFQPVFTLSAPHGNQTTASMVWTYALQP</sequence>
<evidence type="ECO:0000256" key="1">
    <source>
        <dbReference type="SAM" id="SignalP"/>
    </source>
</evidence>
<protein>
    <recommendedName>
        <fullName evidence="4">Ricin B lectin domain-containing protein</fullName>
    </recommendedName>
</protein>
<keyword evidence="1" id="KW-0732">Signal</keyword>
<evidence type="ECO:0000313" key="2">
    <source>
        <dbReference type="EMBL" id="EQC24779.1"/>
    </source>
</evidence>
<dbReference type="AlphaFoldDB" id="T0PHD9"/>
<gene>
    <name evidence="2" type="ORF">SDRG_17329</name>
</gene>
<name>T0PHD9_SAPDV</name>
<feature type="chain" id="PRO_5004569196" description="Ricin B lectin domain-containing protein" evidence="1">
    <location>
        <begin position="20"/>
        <end position="202"/>
    </location>
</feature>
<organism evidence="2 3">
    <name type="scientific">Saprolegnia diclina (strain VS20)</name>
    <dbReference type="NCBI Taxonomy" id="1156394"/>
    <lineage>
        <taxon>Eukaryota</taxon>
        <taxon>Sar</taxon>
        <taxon>Stramenopiles</taxon>
        <taxon>Oomycota</taxon>
        <taxon>Saprolegniomycetes</taxon>
        <taxon>Saprolegniales</taxon>
        <taxon>Saprolegniaceae</taxon>
        <taxon>Saprolegnia</taxon>
    </lineage>
</organism>
<dbReference type="Proteomes" id="UP000030762">
    <property type="component" value="Unassembled WGS sequence"/>
</dbReference>
<dbReference type="EMBL" id="JH767400">
    <property type="protein sequence ID" value="EQC24779.1"/>
    <property type="molecule type" value="Genomic_DNA"/>
</dbReference>
<dbReference type="OrthoDB" id="10312673at2759"/>
<dbReference type="VEuPathDB" id="FungiDB:SDRG_17329"/>
<dbReference type="RefSeq" id="XP_008621792.1">
    <property type="nucleotide sequence ID" value="XM_008623570.1"/>
</dbReference>
<accession>T0PHD9</accession>
<dbReference type="OMA" id="TASMVWT"/>
<evidence type="ECO:0008006" key="4">
    <source>
        <dbReference type="Google" id="ProtNLM"/>
    </source>
</evidence>
<reference evidence="2 3" key="1">
    <citation type="submission" date="2012-04" db="EMBL/GenBank/DDBJ databases">
        <title>The Genome Sequence of Saprolegnia declina VS20.</title>
        <authorList>
            <consortium name="The Broad Institute Genome Sequencing Platform"/>
            <person name="Russ C."/>
            <person name="Nusbaum C."/>
            <person name="Tyler B."/>
            <person name="van West P."/>
            <person name="Dieguez-Uribeondo J."/>
            <person name="de Bruijn I."/>
            <person name="Tripathy S."/>
            <person name="Jiang R."/>
            <person name="Young S.K."/>
            <person name="Zeng Q."/>
            <person name="Gargeya S."/>
            <person name="Fitzgerald M."/>
            <person name="Haas B."/>
            <person name="Abouelleil A."/>
            <person name="Alvarado L."/>
            <person name="Arachchi H.M."/>
            <person name="Berlin A."/>
            <person name="Chapman S.B."/>
            <person name="Goldberg J."/>
            <person name="Griggs A."/>
            <person name="Gujja S."/>
            <person name="Hansen M."/>
            <person name="Howarth C."/>
            <person name="Imamovic A."/>
            <person name="Larimer J."/>
            <person name="McCowen C."/>
            <person name="Montmayeur A."/>
            <person name="Murphy C."/>
            <person name="Neiman D."/>
            <person name="Pearson M."/>
            <person name="Priest M."/>
            <person name="Roberts A."/>
            <person name="Saif S."/>
            <person name="Shea T."/>
            <person name="Sisk P."/>
            <person name="Sykes S."/>
            <person name="Wortman J."/>
            <person name="Nusbaum C."/>
            <person name="Birren B."/>
        </authorList>
    </citation>
    <scope>NUCLEOTIDE SEQUENCE [LARGE SCALE GENOMIC DNA]</scope>
    <source>
        <strain evidence="2 3">VS20</strain>
    </source>
</reference>
<proteinExistence type="predicted"/>